<sequence>MMGWDFFKCIKPMAILIFVIAWNALWFLGVWLNDGVGGVNTLASAACFTLASAAVAVLGFSTASSGA</sequence>
<organism evidence="2 3">
    <name type="scientific">Lysobacter gummosus</name>
    <dbReference type="NCBI Taxonomy" id="262324"/>
    <lineage>
        <taxon>Bacteria</taxon>
        <taxon>Pseudomonadati</taxon>
        <taxon>Pseudomonadota</taxon>
        <taxon>Gammaproteobacteria</taxon>
        <taxon>Lysobacterales</taxon>
        <taxon>Lysobacteraceae</taxon>
        <taxon>Lysobacter</taxon>
    </lineage>
</organism>
<dbReference type="Proteomes" id="UP000829194">
    <property type="component" value="Chromosome"/>
</dbReference>
<keyword evidence="1" id="KW-0812">Transmembrane</keyword>
<protein>
    <recommendedName>
        <fullName evidence="4">Transmembrane protein</fullName>
    </recommendedName>
</protein>
<feature type="transmembrane region" description="Helical" evidence="1">
    <location>
        <begin position="38"/>
        <end position="60"/>
    </location>
</feature>
<gene>
    <name evidence="2" type="ORF">MOV92_09225</name>
</gene>
<keyword evidence="1" id="KW-0472">Membrane</keyword>
<reference evidence="2 3" key="1">
    <citation type="submission" date="2022-03" db="EMBL/GenBank/DDBJ databases">
        <title>Complete genome sequence of Lysobacter capsici VKM B-2533 and Lysobacter gummosus 10.1.1, promising sources of lytic agents.</title>
        <authorList>
            <person name="Tarlachkov S.V."/>
            <person name="Kudryakova I.V."/>
            <person name="Afoshin A.S."/>
            <person name="Leontyevskaya E.A."/>
            <person name="Leontyevskaya N.V."/>
        </authorList>
    </citation>
    <scope>NUCLEOTIDE SEQUENCE [LARGE SCALE GENOMIC DNA]</scope>
    <source>
        <strain evidence="2 3">10.1.1</strain>
    </source>
</reference>
<proteinExistence type="predicted"/>
<evidence type="ECO:0008006" key="4">
    <source>
        <dbReference type="Google" id="ProtNLM"/>
    </source>
</evidence>
<evidence type="ECO:0000313" key="2">
    <source>
        <dbReference type="EMBL" id="UNP31398.1"/>
    </source>
</evidence>
<name>A0ABY3XIB1_9GAMM</name>
<keyword evidence="1" id="KW-1133">Transmembrane helix</keyword>
<evidence type="ECO:0000313" key="3">
    <source>
        <dbReference type="Proteomes" id="UP000829194"/>
    </source>
</evidence>
<accession>A0ABY3XIB1</accession>
<feature type="transmembrane region" description="Helical" evidence="1">
    <location>
        <begin position="12"/>
        <end position="32"/>
    </location>
</feature>
<dbReference type="RefSeq" id="WP_057942540.1">
    <property type="nucleotide sequence ID" value="NZ_CP011131.1"/>
</dbReference>
<evidence type="ECO:0000256" key="1">
    <source>
        <dbReference type="SAM" id="Phobius"/>
    </source>
</evidence>
<keyword evidence="3" id="KW-1185">Reference proteome</keyword>
<dbReference type="EMBL" id="CP093547">
    <property type="protein sequence ID" value="UNP31398.1"/>
    <property type="molecule type" value="Genomic_DNA"/>
</dbReference>